<name>A0A4V1IN96_9GAMM</name>
<comment type="similarity">
    <text evidence="3 9">Belongs to the inositol monophosphatase superfamily.</text>
</comment>
<dbReference type="InterPro" id="IPR000760">
    <property type="entry name" value="Inositol_monophosphatase-like"/>
</dbReference>
<evidence type="ECO:0000256" key="8">
    <source>
        <dbReference type="PIRSR" id="PIRSR600760-2"/>
    </source>
</evidence>
<keyword evidence="11" id="KW-1185">Reference proteome</keyword>
<dbReference type="GO" id="GO:0031564">
    <property type="term" value="P:transcription antitermination"/>
    <property type="evidence" value="ECO:0007669"/>
    <property type="project" value="UniProtKB-KW"/>
</dbReference>
<dbReference type="GO" id="GO:0008934">
    <property type="term" value="F:inositol monophosphate 1-phosphatase activity"/>
    <property type="evidence" value="ECO:0007669"/>
    <property type="project" value="InterPro"/>
</dbReference>
<evidence type="ECO:0000256" key="6">
    <source>
        <dbReference type="ARBA" id="ARBA00022814"/>
    </source>
</evidence>
<dbReference type="PRINTS" id="PR00377">
    <property type="entry name" value="IMPHPHTASES"/>
</dbReference>
<proteinExistence type="inferred from homology"/>
<feature type="binding site" evidence="8">
    <location>
        <position position="67"/>
    </location>
    <ligand>
        <name>Mg(2+)</name>
        <dbReference type="ChEBI" id="CHEBI:18420"/>
        <label>1</label>
        <note>catalytic</note>
    </ligand>
</feature>
<dbReference type="InterPro" id="IPR020550">
    <property type="entry name" value="Inositol_monophosphatase_CS"/>
</dbReference>
<dbReference type="PROSITE" id="PS00629">
    <property type="entry name" value="IMP_1"/>
    <property type="match status" value="1"/>
</dbReference>
<dbReference type="Proteomes" id="UP000257039">
    <property type="component" value="Unassembled WGS sequence"/>
</dbReference>
<organism evidence="10 11">
    <name type="scientific">Zooshikella ganghwensis</name>
    <dbReference type="NCBI Taxonomy" id="202772"/>
    <lineage>
        <taxon>Bacteria</taxon>
        <taxon>Pseudomonadati</taxon>
        <taxon>Pseudomonadota</taxon>
        <taxon>Gammaproteobacteria</taxon>
        <taxon>Oceanospirillales</taxon>
        <taxon>Zooshikellaceae</taxon>
        <taxon>Zooshikella</taxon>
    </lineage>
</organism>
<dbReference type="PANTHER" id="PTHR20854">
    <property type="entry name" value="INOSITOL MONOPHOSPHATASE"/>
    <property type="match status" value="1"/>
</dbReference>
<comment type="cofactor">
    <cofactor evidence="2 8 9">
        <name>Mg(2+)</name>
        <dbReference type="ChEBI" id="CHEBI:18420"/>
    </cofactor>
</comment>
<dbReference type="PROSITE" id="PS00630">
    <property type="entry name" value="IMP_2"/>
    <property type="match status" value="1"/>
</dbReference>
<feature type="binding site" evidence="8">
    <location>
        <position position="216"/>
    </location>
    <ligand>
        <name>Mg(2+)</name>
        <dbReference type="ChEBI" id="CHEBI:18420"/>
        <label>1</label>
        <note>catalytic</note>
    </ligand>
</feature>
<evidence type="ECO:0000256" key="3">
    <source>
        <dbReference type="ARBA" id="ARBA00009759"/>
    </source>
</evidence>
<keyword evidence="5 9" id="KW-0378">Hydrolase</keyword>
<evidence type="ECO:0000256" key="9">
    <source>
        <dbReference type="RuleBase" id="RU364068"/>
    </source>
</evidence>
<evidence type="ECO:0000313" key="11">
    <source>
        <dbReference type="Proteomes" id="UP000257039"/>
    </source>
</evidence>
<feature type="binding site" evidence="8">
    <location>
        <position position="86"/>
    </location>
    <ligand>
        <name>Mg(2+)</name>
        <dbReference type="ChEBI" id="CHEBI:18420"/>
        <label>1</label>
        <note>catalytic</note>
    </ligand>
</feature>
<accession>A0A4V1IN96</accession>
<dbReference type="FunFam" id="3.30.540.10:FF:000003">
    <property type="entry name" value="Inositol-1-monophosphatase"/>
    <property type="match status" value="1"/>
</dbReference>
<dbReference type="GO" id="GO:0006020">
    <property type="term" value="P:inositol metabolic process"/>
    <property type="evidence" value="ECO:0007669"/>
    <property type="project" value="TreeGrafter"/>
</dbReference>
<evidence type="ECO:0000256" key="5">
    <source>
        <dbReference type="ARBA" id="ARBA00022801"/>
    </source>
</evidence>
<protein>
    <recommendedName>
        <fullName evidence="9">Inositol-1-monophosphatase</fullName>
        <ecNumber evidence="9">3.1.3.25</ecNumber>
    </recommendedName>
</protein>
<dbReference type="Gene3D" id="3.30.540.10">
    <property type="entry name" value="Fructose-1,6-Bisphosphatase, subunit A, domain 1"/>
    <property type="match status" value="1"/>
</dbReference>
<dbReference type="CDD" id="cd01639">
    <property type="entry name" value="IMPase"/>
    <property type="match status" value="1"/>
</dbReference>
<dbReference type="EMBL" id="NDXW01000001">
    <property type="protein sequence ID" value="RDH42961.1"/>
    <property type="molecule type" value="Genomic_DNA"/>
</dbReference>
<keyword evidence="4 8" id="KW-0479">Metal-binding</keyword>
<dbReference type="GO" id="GO:0046854">
    <property type="term" value="P:phosphatidylinositol phosphate biosynthetic process"/>
    <property type="evidence" value="ECO:0007669"/>
    <property type="project" value="InterPro"/>
</dbReference>
<dbReference type="InterPro" id="IPR033942">
    <property type="entry name" value="IMPase"/>
</dbReference>
<gene>
    <name evidence="10" type="ORF">B9G39_05570</name>
</gene>
<dbReference type="SUPFAM" id="SSF56655">
    <property type="entry name" value="Carbohydrate phosphatase"/>
    <property type="match status" value="1"/>
</dbReference>
<evidence type="ECO:0000256" key="2">
    <source>
        <dbReference type="ARBA" id="ARBA00001946"/>
    </source>
</evidence>
<keyword evidence="6" id="KW-0889">Transcription antitermination</keyword>
<keyword evidence="6" id="KW-0805">Transcription regulation</keyword>
<feature type="binding site" evidence="8">
    <location>
        <position position="89"/>
    </location>
    <ligand>
        <name>Mg(2+)</name>
        <dbReference type="ChEBI" id="CHEBI:18420"/>
        <label>1</label>
        <note>catalytic</note>
    </ligand>
</feature>
<evidence type="ECO:0000313" key="10">
    <source>
        <dbReference type="EMBL" id="RDH42961.1"/>
    </source>
</evidence>
<dbReference type="Gene3D" id="3.40.190.80">
    <property type="match status" value="1"/>
</dbReference>
<dbReference type="InterPro" id="IPR020583">
    <property type="entry name" value="Inositol_monoP_metal-BS"/>
</dbReference>
<feature type="binding site" evidence="8">
    <location>
        <position position="88"/>
    </location>
    <ligand>
        <name>Mg(2+)</name>
        <dbReference type="ChEBI" id="CHEBI:18420"/>
        <label>1</label>
        <note>catalytic</note>
    </ligand>
</feature>
<keyword evidence="7 8" id="KW-0460">Magnesium</keyword>
<evidence type="ECO:0000256" key="7">
    <source>
        <dbReference type="ARBA" id="ARBA00022842"/>
    </source>
</evidence>
<dbReference type="Pfam" id="PF00459">
    <property type="entry name" value="Inositol_P"/>
    <property type="match status" value="1"/>
</dbReference>
<dbReference type="InterPro" id="IPR022337">
    <property type="entry name" value="Inositol_monophosphatase_SuhB"/>
</dbReference>
<reference evidence="10 11" key="1">
    <citation type="submission" date="2017-04" db="EMBL/GenBank/DDBJ databases">
        <title>Draft genome sequence of Zooshikella ganghwensis VG4 isolated from Red Sea sediments.</title>
        <authorList>
            <person name="Rehman Z."/>
            <person name="Alam I."/>
            <person name="Kamau A."/>
            <person name="Bajic V."/>
            <person name="Leiknes T."/>
        </authorList>
    </citation>
    <scope>NUCLEOTIDE SEQUENCE [LARGE SCALE GENOMIC DNA]</scope>
    <source>
        <strain evidence="10 11">VG4</strain>
    </source>
</reference>
<dbReference type="EC" id="3.1.3.25" evidence="9"/>
<dbReference type="GO" id="GO:0007165">
    <property type="term" value="P:signal transduction"/>
    <property type="evidence" value="ECO:0007669"/>
    <property type="project" value="TreeGrafter"/>
</dbReference>
<evidence type="ECO:0000256" key="4">
    <source>
        <dbReference type="ARBA" id="ARBA00022723"/>
    </source>
</evidence>
<dbReference type="AlphaFoldDB" id="A0A4V1IN96"/>
<keyword evidence="6" id="KW-0804">Transcription</keyword>
<dbReference type="PANTHER" id="PTHR20854:SF4">
    <property type="entry name" value="INOSITOL-1-MONOPHOSPHATASE-RELATED"/>
    <property type="match status" value="1"/>
</dbReference>
<dbReference type="PRINTS" id="PR01959">
    <property type="entry name" value="SBIMPHPHTASE"/>
</dbReference>
<sequence>MQPMLNIALRAARSAGEVILRGYEQLDRLEVDEKAPHDFVTQIDTAAERTIIKTLRKAYPDHSIFGEESGHQEGKGSGKDYLWIIDPLDGTSNFIHGIPHFAVSIACQYKGRIEHGVVLDPIRGEEFTASRGKGAQLNGHRIRVSNRKQMHDALIGTGIPFRQDQMKHAEAYFGMMKNVAEKTAGIRRGGSAALDLAYVAAGRLDGFWEYGLNQYDMAAGILLILESGGLIGDFSGSHSYFESGQVACGNPKCFKSLLQLIHPYLTPDMKKA</sequence>
<comment type="caution">
    <text evidence="10">The sequence shown here is derived from an EMBL/GenBank/DDBJ whole genome shotgun (WGS) entry which is preliminary data.</text>
</comment>
<dbReference type="GO" id="GO:0046872">
    <property type="term" value="F:metal ion binding"/>
    <property type="evidence" value="ECO:0007669"/>
    <property type="project" value="UniProtKB-KW"/>
</dbReference>
<comment type="catalytic activity">
    <reaction evidence="1 9">
        <text>a myo-inositol phosphate + H2O = myo-inositol + phosphate</text>
        <dbReference type="Rhea" id="RHEA:24056"/>
        <dbReference type="ChEBI" id="CHEBI:15377"/>
        <dbReference type="ChEBI" id="CHEBI:17268"/>
        <dbReference type="ChEBI" id="CHEBI:43474"/>
        <dbReference type="ChEBI" id="CHEBI:84139"/>
        <dbReference type="EC" id="3.1.3.25"/>
    </reaction>
</comment>
<evidence type="ECO:0000256" key="1">
    <source>
        <dbReference type="ARBA" id="ARBA00001033"/>
    </source>
</evidence>